<keyword evidence="2 4" id="KW-0012">Acyltransferase</keyword>
<evidence type="ECO:0000256" key="2">
    <source>
        <dbReference type="ARBA" id="ARBA00023315"/>
    </source>
</evidence>
<evidence type="ECO:0000313" key="4">
    <source>
        <dbReference type="EMBL" id="MFC6826368.1"/>
    </source>
</evidence>
<keyword evidence="1 4" id="KW-0808">Transferase</keyword>
<dbReference type="InterPro" id="IPR000182">
    <property type="entry name" value="GNAT_dom"/>
</dbReference>
<dbReference type="EC" id="2.3.-.-" evidence="4"/>
<dbReference type="EMBL" id="JBHSXH010000015">
    <property type="protein sequence ID" value="MFC6826368.1"/>
    <property type="molecule type" value="Genomic_DNA"/>
</dbReference>
<keyword evidence="5" id="KW-1185">Reference proteome</keyword>
<reference evidence="4 5" key="1">
    <citation type="journal article" date="2019" name="Int. J. Syst. Evol. Microbiol.">
        <title>The Global Catalogue of Microorganisms (GCM) 10K type strain sequencing project: providing services to taxonomists for standard genome sequencing and annotation.</title>
        <authorList>
            <consortium name="The Broad Institute Genomics Platform"/>
            <consortium name="The Broad Institute Genome Sequencing Center for Infectious Disease"/>
            <person name="Wu L."/>
            <person name="Ma J."/>
        </authorList>
    </citation>
    <scope>NUCLEOTIDE SEQUENCE [LARGE SCALE GENOMIC DNA]</scope>
    <source>
        <strain evidence="4 5">YIM 94188</strain>
    </source>
</reference>
<proteinExistence type="predicted"/>
<dbReference type="GO" id="GO:0016746">
    <property type="term" value="F:acyltransferase activity"/>
    <property type="evidence" value="ECO:0007669"/>
    <property type="project" value="UniProtKB-KW"/>
</dbReference>
<dbReference type="Pfam" id="PF00583">
    <property type="entry name" value="Acetyltransf_1"/>
    <property type="match status" value="1"/>
</dbReference>
<protein>
    <submittedName>
        <fullName evidence="4">GNAT family N-acetyltransferase</fullName>
        <ecNumber evidence="4">2.3.-.-</ecNumber>
    </submittedName>
</protein>
<comment type="caution">
    <text evidence="4">The sequence shown here is derived from an EMBL/GenBank/DDBJ whole genome shotgun (WGS) entry which is preliminary data.</text>
</comment>
<evidence type="ECO:0000313" key="5">
    <source>
        <dbReference type="Proteomes" id="UP001596408"/>
    </source>
</evidence>
<dbReference type="PANTHER" id="PTHR43877:SF2">
    <property type="entry name" value="AMINOALKYLPHOSPHONATE N-ACETYLTRANSFERASE-RELATED"/>
    <property type="match status" value="1"/>
</dbReference>
<gene>
    <name evidence="4" type="ORF">ACFQEV_15400</name>
</gene>
<feature type="domain" description="N-acetyltransferase" evidence="3">
    <location>
        <begin position="4"/>
        <end position="178"/>
    </location>
</feature>
<dbReference type="InterPro" id="IPR016181">
    <property type="entry name" value="Acyl_CoA_acyltransferase"/>
</dbReference>
<dbReference type="SUPFAM" id="SSF55729">
    <property type="entry name" value="Acyl-CoA N-acyltransferases (Nat)"/>
    <property type="match status" value="1"/>
</dbReference>
<dbReference type="RefSeq" id="WP_379697876.1">
    <property type="nucleotide sequence ID" value="NZ_JBHSXH010000015.1"/>
</dbReference>
<sequence>MTEVTVRDATADDVPAVRRIARRGWNTAYGDILSRETIDAAMAKWYAPDATRAFVEGGDAAYFVAELEADASGRTPADRGTDPVGVVGFAAGGPGETEGVATLSAIYVEPDYWGEGVGTALLARIEEFCRQEDCETLEMRVLAENRVGRSFYRSRGYEAVEEREAEVLGETVRECLLRGRIE</sequence>
<dbReference type="AlphaFoldDB" id="A0ABD5U5L0"/>
<dbReference type="CDD" id="cd04301">
    <property type="entry name" value="NAT_SF"/>
    <property type="match status" value="1"/>
</dbReference>
<dbReference type="Proteomes" id="UP001596408">
    <property type="component" value="Unassembled WGS sequence"/>
</dbReference>
<dbReference type="PANTHER" id="PTHR43877">
    <property type="entry name" value="AMINOALKYLPHOSPHONATE N-ACETYLTRANSFERASE-RELATED-RELATED"/>
    <property type="match status" value="1"/>
</dbReference>
<evidence type="ECO:0000256" key="1">
    <source>
        <dbReference type="ARBA" id="ARBA00022679"/>
    </source>
</evidence>
<dbReference type="InterPro" id="IPR050832">
    <property type="entry name" value="Bact_Acetyltransf"/>
</dbReference>
<organism evidence="4 5">
    <name type="scientific">Halopelagius fulvigenes</name>
    <dbReference type="NCBI Taxonomy" id="1198324"/>
    <lineage>
        <taxon>Archaea</taxon>
        <taxon>Methanobacteriati</taxon>
        <taxon>Methanobacteriota</taxon>
        <taxon>Stenosarchaea group</taxon>
        <taxon>Halobacteria</taxon>
        <taxon>Halobacteriales</taxon>
        <taxon>Haloferacaceae</taxon>
    </lineage>
</organism>
<name>A0ABD5U5L0_9EURY</name>
<evidence type="ECO:0000259" key="3">
    <source>
        <dbReference type="PROSITE" id="PS51186"/>
    </source>
</evidence>
<accession>A0ABD5U5L0</accession>
<dbReference type="Gene3D" id="3.40.630.30">
    <property type="match status" value="1"/>
</dbReference>
<dbReference type="PROSITE" id="PS51186">
    <property type="entry name" value="GNAT"/>
    <property type="match status" value="1"/>
</dbReference>